<feature type="compositionally biased region" description="Polar residues" evidence="1">
    <location>
        <begin position="767"/>
        <end position="777"/>
    </location>
</feature>
<feature type="region of interest" description="Disordered" evidence="1">
    <location>
        <begin position="52"/>
        <end position="161"/>
    </location>
</feature>
<name>A0AA85J945_TRIRE</name>
<proteinExistence type="predicted"/>
<feature type="compositionally biased region" description="Low complexity" evidence="1">
    <location>
        <begin position="618"/>
        <end position="641"/>
    </location>
</feature>
<dbReference type="AlphaFoldDB" id="A0AA85J945"/>
<dbReference type="Proteomes" id="UP000050795">
    <property type="component" value="Unassembled WGS sequence"/>
</dbReference>
<protein>
    <submittedName>
        <fullName evidence="3">DUF4614 domain-containing protein</fullName>
    </submittedName>
</protein>
<dbReference type="WBParaSite" id="TREG1_137270.1">
    <property type="protein sequence ID" value="TREG1_137270.1"/>
    <property type="gene ID" value="TREG1_137270"/>
</dbReference>
<evidence type="ECO:0000313" key="3">
    <source>
        <dbReference type="WBParaSite" id="TREG1_137270.1"/>
    </source>
</evidence>
<evidence type="ECO:0000313" key="2">
    <source>
        <dbReference type="Proteomes" id="UP000050795"/>
    </source>
</evidence>
<organism evidence="2 3">
    <name type="scientific">Trichobilharzia regenti</name>
    <name type="common">Nasal bird schistosome</name>
    <dbReference type="NCBI Taxonomy" id="157069"/>
    <lineage>
        <taxon>Eukaryota</taxon>
        <taxon>Metazoa</taxon>
        <taxon>Spiralia</taxon>
        <taxon>Lophotrochozoa</taxon>
        <taxon>Platyhelminthes</taxon>
        <taxon>Trematoda</taxon>
        <taxon>Digenea</taxon>
        <taxon>Strigeidida</taxon>
        <taxon>Schistosomatoidea</taxon>
        <taxon>Schistosomatidae</taxon>
        <taxon>Trichobilharzia</taxon>
    </lineage>
</organism>
<sequence>EIKLLPEKFQTGPPLLLHSHRVVTQDAAHHYDRDFIPNVCLKPFNNTTDYKKLIRPSSSRKRRHRRHSPTGYKKQNDYNDSTRNSTRSRSSSEEYSSGSRSSRTRSSSTDSTTSSRCSCDKSNRNINSSRLQHQHRWITGDQNKSISPDSNNQNNSIHETSNSNHLYDIKCVKKNFSHLSPTPCKHRLRKTRSLSRIIMNKCHQRRRRTSSCPGVFLATTTTSTASRQLNSMNNLQCLNDDKHNKRKLCSTTSTFQKCRKKLNTCQLDRSGMKQRSKAMAAARAAQGAASRTGPGLWTRHFVNLRNSDEDSMKLPNARRSVSQTSDGQNNCYNPMNTTPVLVTNPMKNSLPAAVLALEAIWADLVRLINEYTIAIESRCGVDTARQRLFEQFISMQTCYATHIAALMDENQKLHEKLTQAQSQLLLCQPQLQSFMNYNNSNNNSNPVSSSSTIQTPMSSLATATATSATPSSSASLASISNLKSFQPHQQQHQQYHYDCKSDSSCAFNRSDETVNAVMSHNNNNCNNNNENINIHHNLSHFPRNEFSSLANTDATRNVSCINKLKPMNTSDEIHSKTPMTSNTPSTVVSIPASAPPPPIPAYSHHKHASTSNDYQTGSLHSLSSRSLSTTSSSRLLSLSSSLKRKNDSSKDDSDYEIHRSTSSLSLPNVQERLETSNYPEILQATMTTPSITTPTAVAATAVAASTCNRESPSEGEGHSQSSSTPTASETDGFPRDPEEDEEEEDEDDSDHDHDHQRSGEEIDHSESQQTSNSCVGETTDSNIWLKCSLSTADKSSTLWDISHQNSVRNYDDATAKFIPQLHDSSVSLPKNHTIYTHQPKKRRTLNIHLSAAAAAASVEAAATTANSTANINNNNNTNNGNK</sequence>
<keyword evidence="2" id="KW-1185">Reference proteome</keyword>
<feature type="compositionally biased region" description="Low complexity" evidence="1">
    <location>
        <begin position="81"/>
        <end position="117"/>
    </location>
</feature>
<feature type="region of interest" description="Disordered" evidence="1">
    <location>
        <begin position="702"/>
        <end position="777"/>
    </location>
</feature>
<feature type="compositionally biased region" description="Polar residues" evidence="1">
    <location>
        <begin position="140"/>
        <end position="161"/>
    </location>
</feature>
<feature type="region of interest" description="Disordered" evidence="1">
    <location>
        <begin position="568"/>
        <end position="671"/>
    </location>
</feature>
<reference evidence="2" key="1">
    <citation type="submission" date="2022-06" db="EMBL/GenBank/DDBJ databases">
        <authorList>
            <person name="Berger JAMES D."/>
            <person name="Berger JAMES D."/>
        </authorList>
    </citation>
    <scope>NUCLEOTIDE SEQUENCE [LARGE SCALE GENOMIC DNA]</scope>
</reference>
<accession>A0AA85J945</accession>
<feature type="compositionally biased region" description="Basic and acidic residues" evidence="1">
    <location>
        <begin position="644"/>
        <end position="659"/>
    </location>
</feature>
<feature type="compositionally biased region" description="Basic and acidic residues" evidence="1">
    <location>
        <begin position="750"/>
        <end position="766"/>
    </location>
</feature>
<feature type="compositionally biased region" description="Polar residues" evidence="1">
    <location>
        <begin position="718"/>
        <end position="729"/>
    </location>
</feature>
<evidence type="ECO:0000256" key="1">
    <source>
        <dbReference type="SAM" id="MobiDB-lite"/>
    </source>
</evidence>
<feature type="compositionally biased region" description="Basic residues" evidence="1">
    <location>
        <begin position="58"/>
        <end position="68"/>
    </location>
</feature>
<reference evidence="3" key="2">
    <citation type="submission" date="2023-11" db="UniProtKB">
        <authorList>
            <consortium name="WormBaseParasite"/>
        </authorList>
    </citation>
    <scope>IDENTIFICATION</scope>
</reference>
<feature type="compositionally biased region" description="Acidic residues" evidence="1">
    <location>
        <begin position="737"/>
        <end position="749"/>
    </location>
</feature>